<evidence type="ECO:0000313" key="1">
    <source>
        <dbReference type="EMBL" id="GAA0595719.1"/>
    </source>
</evidence>
<dbReference type="EMBL" id="BAAACA010000014">
    <property type="protein sequence ID" value="GAA0595719.1"/>
    <property type="molecule type" value="Genomic_DNA"/>
</dbReference>
<organism evidence="1 2">
    <name type="scientific">Streptomyces crystallinus</name>
    <dbReference type="NCBI Taxonomy" id="68191"/>
    <lineage>
        <taxon>Bacteria</taxon>
        <taxon>Bacillati</taxon>
        <taxon>Actinomycetota</taxon>
        <taxon>Actinomycetes</taxon>
        <taxon>Kitasatosporales</taxon>
        <taxon>Streptomycetaceae</taxon>
        <taxon>Streptomyces</taxon>
    </lineage>
</organism>
<dbReference type="Proteomes" id="UP001500668">
    <property type="component" value="Unassembled WGS sequence"/>
</dbReference>
<name>A0ABP3QR16_9ACTN</name>
<keyword evidence="2" id="KW-1185">Reference proteome</keyword>
<sequence>MVGLFWINGEEIYLGTPPAAEGSGVLLTPAGVRITGDASREWPWPAVLDLRVEDVPVRSAVVRWASRAASVAAAALDAWVPDGPPEMTVALTTAEGERTETPVYAAAATAYTQREVDLSLGLLARFTRGEASPATLTAWWNEVRPGEVLRSRDREAVLESWLTV</sequence>
<accession>A0ABP3QR16</accession>
<proteinExistence type="predicted"/>
<comment type="caution">
    <text evidence="1">The sequence shown here is derived from an EMBL/GenBank/DDBJ whole genome shotgun (WGS) entry which is preliminary data.</text>
</comment>
<evidence type="ECO:0000313" key="2">
    <source>
        <dbReference type="Proteomes" id="UP001500668"/>
    </source>
</evidence>
<dbReference type="RefSeq" id="WP_344073696.1">
    <property type="nucleotide sequence ID" value="NZ_BAAACA010000014.1"/>
</dbReference>
<gene>
    <name evidence="1" type="ORF">GCM10010394_26520</name>
</gene>
<reference evidence="2" key="1">
    <citation type="journal article" date="2019" name="Int. J. Syst. Evol. Microbiol.">
        <title>The Global Catalogue of Microorganisms (GCM) 10K type strain sequencing project: providing services to taxonomists for standard genome sequencing and annotation.</title>
        <authorList>
            <consortium name="The Broad Institute Genomics Platform"/>
            <consortium name="The Broad Institute Genome Sequencing Center for Infectious Disease"/>
            <person name="Wu L."/>
            <person name="Ma J."/>
        </authorList>
    </citation>
    <scope>NUCLEOTIDE SEQUENCE [LARGE SCALE GENOMIC DNA]</scope>
    <source>
        <strain evidence="2">JCM 5067</strain>
    </source>
</reference>
<protein>
    <submittedName>
        <fullName evidence="1">Uncharacterized protein</fullName>
    </submittedName>
</protein>